<keyword evidence="5" id="KW-0964">Secreted</keyword>
<dbReference type="PANTHER" id="PTHR30288:SF0">
    <property type="entry name" value="FLAGELLAR HOOK-ASSOCIATED PROTEIN 2"/>
    <property type="match status" value="1"/>
</dbReference>
<dbReference type="InterPro" id="IPR010810">
    <property type="entry name" value="Flagellin_hook_IN_motif"/>
</dbReference>
<keyword evidence="4 5" id="KW-0975">Bacterial flagellum</keyword>
<dbReference type="Pfam" id="PF02465">
    <property type="entry name" value="FliD_N"/>
    <property type="match status" value="1"/>
</dbReference>
<keyword evidence="8" id="KW-0282">Flagellum</keyword>
<evidence type="ECO:0000256" key="5">
    <source>
        <dbReference type="RuleBase" id="RU362066"/>
    </source>
</evidence>
<dbReference type="PANTHER" id="PTHR30288">
    <property type="entry name" value="FLAGELLAR CAP/ASSEMBLY PROTEIN FLID"/>
    <property type="match status" value="1"/>
</dbReference>
<reference evidence="8 9" key="1">
    <citation type="submission" date="2023-10" db="EMBL/GenBank/DDBJ databases">
        <title>Characteristics and mechanism of a salt-tolerant marine origin heterotrophic nitrifying- aerobic denitrifying bacteria Marinobacter xestospongiae HN1.</title>
        <authorList>
            <person name="Qi R."/>
        </authorList>
    </citation>
    <scope>NUCLEOTIDE SEQUENCE [LARGE SCALE GENOMIC DNA]</scope>
    <source>
        <strain evidence="8 9">HN1</strain>
    </source>
</reference>
<evidence type="ECO:0000259" key="6">
    <source>
        <dbReference type="Pfam" id="PF02465"/>
    </source>
</evidence>
<dbReference type="InterPro" id="IPR010809">
    <property type="entry name" value="FliD_C"/>
</dbReference>
<proteinExistence type="inferred from homology"/>
<keyword evidence="8" id="KW-0966">Cell projection</keyword>
<name>A0ABU3VWK4_9GAMM</name>
<dbReference type="Pfam" id="PF07196">
    <property type="entry name" value="Flagellin_IN"/>
    <property type="match status" value="1"/>
</dbReference>
<feature type="domain" description="Flagellar hook-associated protein 2 C-terminal" evidence="7">
    <location>
        <begin position="210"/>
        <end position="418"/>
    </location>
</feature>
<comment type="caution">
    <text evidence="8">The sequence shown here is derived from an EMBL/GenBank/DDBJ whole genome shotgun (WGS) entry which is preliminary data.</text>
</comment>
<dbReference type="InterPro" id="IPR003481">
    <property type="entry name" value="FliD_N"/>
</dbReference>
<comment type="subcellular location">
    <subcellularLocation>
        <location evidence="5">Secreted</location>
    </subcellularLocation>
    <subcellularLocation>
        <location evidence="5">Bacterial flagellum</location>
    </subcellularLocation>
</comment>
<protein>
    <recommendedName>
        <fullName evidence="5">Flagellar hook-associated protein 2</fullName>
        <shortName evidence="5">HAP2</shortName>
    </recommendedName>
    <alternativeName>
        <fullName evidence="5">Flagellar cap protein</fullName>
    </alternativeName>
</protein>
<evidence type="ECO:0000259" key="7">
    <source>
        <dbReference type="Pfam" id="PF07195"/>
    </source>
</evidence>
<evidence type="ECO:0000256" key="2">
    <source>
        <dbReference type="ARBA" id="ARBA00011255"/>
    </source>
</evidence>
<dbReference type="Pfam" id="PF07195">
    <property type="entry name" value="FliD_C"/>
    <property type="match status" value="1"/>
</dbReference>
<organism evidence="8 9">
    <name type="scientific">Marinobacter xestospongiae</name>
    <dbReference type="NCBI Taxonomy" id="994319"/>
    <lineage>
        <taxon>Bacteria</taxon>
        <taxon>Pseudomonadati</taxon>
        <taxon>Pseudomonadota</taxon>
        <taxon>Gammaproteobacteria</taxon>
        <taxon>Pseudomonadales</taxon>
        <taxon>Marinobacteraceae</taxon>
        <taxon>Marinobacter</taxon>
    </lineage>
</organism>
<evidence type="ECO:0000256" key="1">
    <source>
        <dbReference type="ARBA" id="ARBA00009764"/>
    </source>
</evidence>
<keyword evidence="9" id="KW-1185">Reference proteome</keyword>
<sequence length="423" mass="44973">MINGSTDVQSLALQFMQADRASQDQFFAQRQNAYQTQLKAYQALTGKINELHSTIDALADKNSLEAYSVTQSAEGYADITASGNAASGQYQINIDQLATAHQVALDFASETDPVATSGQLTLGLGGDTFNIDMAGLGAGADLTDLRDAINAHADNPGVQASIVRTGGAVKLMLTSEETGAANVVSMTTSGDPAMADIQTAIDNHTELSQAQDARIYLGANQSLELTSASNSFDNAIDGLTIDLKKTHAAAGDVLTFTVGQDGEATREQLQTLVDGYNAIVDTVNQKGVTGDSTARMLVQQLRRELSGSGISGLGLEFNMSGKLTLESGRLDDALAANPDALTETFGGDTGLLAKLDARLETFTKGDDSLLKSSSNAVQSSLDQLQDRMDRFDLRMEQTYNRYVNQFSQMQSLVMQMQQTAGLF</sequence>
<feature type="domain" description="Flagellar hook-associated protein 2 N-terminal" evidence="6">
    <location>
        <begin position="6"/>
        <end position="101"/>
    </location>
</feature>
<dbReference type="InterPro" id="IPR040026">
    <property type="entry name" value="FliD"/>
</dbReference>
<comment type="subunit">
    <text evidence="2 5">Homopentamer.</text>
</comment>
<evidence type="ECO:0000256" key="4">
    <source>
        <dbReference type="ARBA" id="ARBA00023143"/>
    </source>
</evidence>
<dbReference type="RefSeq" id="WP_316973372.1">
    <property type="nucleotide sequence ID" value="NZ_JAWIIJ010000004.1"/>
</dbReference>
<keyword evidence="3" id="KW-0175">Coiled coil</keyword>
<comment type="function">
    <text evidence="5">Required for morphogenesis and for the elongation of the flagellar filament by facilitating polymerization of the flagellin monomers at the tip of growing filament. Forms a capping structure, which prevents flagellin subunits (transported through the central channel of the flagellum) from leaking out without polymerization at the distal end.</text>
</comment>
<gene>
    <name evidence="8" type="primary">fliD</name>
    <name evidence="8" type="ORF">RYS15_08125</name>
</gene>
<comment type="similarity">
    <text evidence="1 5">Belongs to the FliD family.</text>
</comment>
<evidence type="ECO:0000313" key="9">
    <source>
        <dbReference type="Proteomes" id="UP001269819"/>
    </source>
</evidence>
<evidence type="ECO:0000256" key="3">
    <source>
        <dbReference type="ARBA" id="ARBA00023054"/>
    </source>
</evidence>
<dbReference type="EMBL" id="JAWIIJ010000004">
    <property type="protein sequence ID" value="MDV2078649.1"/>
    <property type="molecule type" value="Genomic_DNA"/>
</dbReference>
<keyword evidence="8" id="KW-0969">Cilium</keyword>
<accession>A0ABU3VWK4</accession>
<evidence type="ECO:0000313" key="8">
    <source>
        <dbReference type="EMBL" id="MDV2078649.1"/>
    </source>
</evidence>
<dbReference type="Proteomes" id="UP001269819">
    <property type="component" value="Unassembled WGS sequence"/>
</dbReference>